<reference evidence="2 3" key="1">
    <citation type="submission" date="2014-08" db="EMBL/GenBank/DDBJ databases">
        <title>Genome sequences of NCPPB Pectobacterium isolates.</title>
        <authorList>
            <person name="Glover R.H."/>
            <person name="Sapp M."/>
            <person name="Elphinstone J."/>
        </authorList>
    </citation>
    <scope>NUCLEOTIDE SEQUENCE [LARGE SCALE GENOMIC DNA]</scope>
    <source>
        <strain evidence="2 3">NCPPB 2795</strain>
    </source>
</reference>
<evidence type="ECO:0000313" key="3">
    <source>
        <dbReference type="Proteomes" id="UP000032874"/>
    </source>
</evidence>
<keyword evidence="1" id="KW-0472">Membrane</keyword>
<dbReference type="RefSeq" id="WP_039324347.1">
    <property type="nucleotide sequence ID" value="NZ_JQHM01000003.1"/>
</dbReference>
<organism evidence="2 3">
    <name type="scientific">Pectobacterium betavasculorum</name>
    <dbReference type="NCBI Taxonomy" id="55207"/>
    <lineage>
        <taxon>Bacteria</taxon>
        <taxon>Pseudomonadati</taxon>
        <taxon>Pseudomonadota</taxon>
        <taxon>Gammaproteobacteria</taxon>
        <taxon>Enterobacterales</taxon>
        <taxon>Pectobacteriaceae</taxon>
        <taxon>Pectobacterium</taxon>
    </lineage>
</organism>
<proteinExistence type="predicted"/>
<feature type="transmembrane region" description="Helical" evidence="1">
    <location>
        <begin position="128"/>
        <end position="146"/>
    </location>
</feature>
<dbReference type="Proteomes" id="UP000032874">
    <property type="component" value="Unassembled WGS sequence"/>
</dbReference>
<comment type="caution">
    <text evidence="2">The sequence shown here is derived from an EMBL/GenBank/DDBJ whole genome shotgun (WGS) entry which is preliminary data.</text>
</comment>
<feature type="transmembrane region" description="Helical" evidence="1">
    <location>
        <begin position="57"/>
        <end position="83"/>
    </location>
</feature>
<feature type="transmembrane region" description="Helical" evidence="1">
    <location>
        <begin position="90"/>
        <end position="108"/>
    </location>
</feature>
<evidence type="ECO:0000313" key="2">
    <source>
        <dbReference type="EMBL" id="KFX05357.1"/>
    </source>
</evidence>
<feature type="transmembrane region" description="Helical" evidence="1">
    <location>
        <begin position="21"/>
        <end position="45"/>
    </location>
</feature>
<protein>
    <submittedName>
        <fullName evidence="2">Uncharacterized protein</fullName>
    </submittedName>
</protein>
<sequence length="222" mass="24661">MSKNGLMGFYRQASGLPTFRLAIYYTASWLAVSAILTLFALINFYTLKPTDVGGTLFGGMFGAIFDLIYWSCAASGFCFLALFKLSGWRIAWILAGLVQIGISALWRIQYWQAYENEQLILSPTPGELYVSMLVGVAMTTIGVVKYRHAQHNPIDPHSTQTKTVATKTISTKTITAFVLIALYLALPLYLYLREPLPYCAFSPSGQQLSICLGDNDERIIVE</sequence>
<feature type="transmembrane region" description="Helical" evidence="1">
    <location>
        <begin position="174"/>
        <end position="192"/>
    </location>
</feature>
<keyword evidence="1" id="KW-1133">Transmembrane helix</keyword>
<keyword evidence="1" id="KW-0812">Transmembrane</keyword>
<dbReference type="STRING" id="55207.KP22_11670"/>
<gene>
    <name evidence="2" type="ORF">KP22_11670</name>
</gene>
<dbReference type="EMBL" id="JQHM01000003">
    <property type="protein sequence ID" value="KFX05357.1"/>
    <property type="molecule type" value="Genomic_DNA"/>
</dbReference>
<dbReference type="AlphaFoldDB" id="A0A093RQC5"/>
<evidence type="ECO:0000256" key="1">
    <source>
        <dbReference type="SAM" id="Phobius"/>
    </source>
</evidence>
<dbReference type="eggNOG" id="ENOG50343IK">
    <property type="taxonomic scope" value="Bacteria"/>
</dbReference>
<accession>A0A093RQC5</accession>
<name>A0A093RQC5_9GAMM</name>